<evidence type="ECO:0000256" key="1">
    <source>
        <dbReference type="ARBA" id="ARBA00001052"/>
    </source>
</evidence>
<dbReference type="AlphaFoldDB" id="X1RWZ2"/>
<dbReference type="GO" id="GO:0008270">
    <property type="term" value="F:zinc ion binding"/>
    <property type="evidence" value="ECO:0007669"/>
    <property type="project" value="TreeGrafter"/>
</dbReference>
<dbReference type="GO" id="GO:0046654">
    <property type="term" value="P:tetrahydrofolate biosynthetic process"/>
    <property type="evidence" value="ECO:0007669"/>
    <property type="project" value="InterPro"/>
</dbReference>
<dbReference type="NCBIfam" id="NF006826">
    <property type="entry name" value="PRK09347.1-3"/>
    <property type="match status" value="1"/>
</dbReference>
<dbReference type="PROSITE" id="PS00859">
    <property type="entry name" value="GTP_CYCLOHYDROL_1_1"/>
    <property type="match status" value="1"/>
</dbReference>
<dbReference type="EC" id="3.5.4.16" evidence="3"/>
<dbReference type="HAMAP" id="MF_00223">
    <property type="entry name" value="FolE"/>
    <property type="match status" value="1"/>
</dbReference>
<dbReference type="PANTHER" id="PTHR11109:SF7">
    <property type="entry name" value="GTP CYCLOHYDROLASE 1"/>
    <property type="match status" value="1"/>
</dbReference>
<dbReference type="InterPro" id="IPR043134">
    <property type="entry name" value="GTP-CH-I_N"/>
</dbReference>
<dbReference type="SUPFAM" id="SSF55620">
    <property type="entry name" value="Tetrahydrobiopterin biosynthesis enzymes-like"/>
    <property type="match status" value="1"/>
</dbReference>
<evidence type="ECO:0000256" key="4">
    <source>
        <dbReference type="ARBA" id="ARBA00022801"/>
    </source>
</evidence>
<dbReference type="GO" id="GO:0003934">
    <property type="term" value="F:GTP cyclohydrolase I activity"/>
    <property type="evidence" value="ECO:0007669"/>
    <property type="project" value="UniProtKB-EC"/>
</dbReference>
<evidence type="ECO:0000259" key="5">
    <source>
        <dbReference type="Pfam" id="PF01227"/>
    </source>
</evidence>
<proteinExistence type="inferred from homology"/>
<evidence type="ECO:0000256" key="3">
    <source>
        <dbReference type="ARBA" id="ARBA00012715"/>
    </source>
</evidence>
<dbReference type="GO" id="GO:0005737">
    <property type="term" value="C:cytoplasm"/>
    <property type="evidence" value="ECO:0007669"/>
    <property type="project" value="TreeGrafter"/>
</dbReference>
<dbReference type="InterPro" id="IPR043133">
    <property type="entry name" value="GTP-CH-I_C/QueF"/>
</dbReference>
<organism evidence="6">
    <name type="scientific">marine sediment metagenome</name>
    <dbReference type="NCBI Taxonomy" id="412755"/>
    <lineage>
        <taxon>unclassified sequences</taxon>
        <taxon>metagenomes</taxon>
        <taxon>ecological metagenomes</taxon>
    </lineage>
</organism>
<evidence type="ECO:0000313" key="6">
    <source>
        <dbReference type="EMBL" id="GAI85307.1"/>
    </source>
</evidence>
<evidence type="ECO:0000256" key="2">
    <source>
        <dbReference type="ARBA" id="ARBA00005080"/>
    </source>
</evidence>
<dbReference type="NCBIfam" id="NF006825">
    <property type="entry name" value="PRK09347.1-2"/>
    <property type="match status" value="1"/>
</dbReference>
<name>X1RWZ2_9ZZZZ</name>
<keyword evidence="4" id="KW-0378">Hydrolase</keyword>
<accession>X1RWZ2</accession>
<dbReference type="GO" id="GO:0005525">
    <property type="term" value="F:GTP binding"/>
    <property type="evidence" value="ECO:0007669"/>
    <property type="project" value="TreeGrafter"/>
</dbReference>
<sequence>MIHSINNMILSIGDDPTREGLNETPERVIKSWNHLYSGYDQDPKDIMKTFKEGTCDEMVILKDIEMFSTCEHHMLPFFGKAHIAYIPDGKVIGISKLARLLEIFSRRLQIQERIGEQVTGALMEYLQPKGAACIIEAKHLCMMARGIQKQNSVMITSSLKGVFLDKIETRNELMRLVR</sequence>
<dbReference type="UniPathway" id="UPA00848">
    <property type="reaction ID" value="UER00151"/>
</dbReference>
<dbReference type="EMBL" id="BARW01006010">
    <property type="protein sequence ID" value="GAI85307.1"/>
    <property type="molecule type" value="Genomic_DNA"/>
</dbReference>
<comment type="caution">
    <text evidence="6">The sequence shown here is derived from an EMBL/GenBank/DDBJ whole genome shotgun (WGS) entry which is preliminary data.</text>
</comment>
<protein>
    <recommendedName>
        <fullName evidence="3">GTP cyclohydrolase I</fullName>
        <ecNumber evidence="3">3.5.4.16</ecNumber>
    </recommendedName>
</protein>
<dbReference type="FunFam" id="3.30.1130.10:FF:000001">
    <property type="entry name" value="GTP cyclohydrolase 1"/>
    <property type="match status" value="1"/>
</dbReference>
<dbReference type="PANTHER" id="PTHR11109">
    <property type="entry name" value="GTP CYCLOHYDROLASE I"/>
    <property type="match status" value="1"/>
</dbReference>
<dbReference type="Gene3D" id="3.30.1130.10">
    <property type="match status" value="1"/>
</dbReference>
<comment type="pathway">
    <text evidence="2">Cofactor biosynthesis; 7,8-dihydroneopterin triphosphate biosynthesis; 7,8-dihydroneopterin triphosphate from GTP: step 1/1.</text>
</comment>
<dbReference type="InterPro" id="IPR020602">
    <property type="entry name" value="GTP_CycHdrlase_I_dom"/>
</dbReference>
<dbReference type="NCBIfam" id="TIGR00063">
    <property type="entry name" value="folE"/>
    <property type="match status" value="1"/>
</dbReference>
<dbReference type="InterPro" id="IPR018234">
    <property type="entry name" value="GTP_CycHdrlase_I_CS"/>
</dbReference>
<dbReference type="Pfam" id="PF01227">
    <property type="entry name" value="GTP_cyclohydroI"/>
    <property type="match status" value="1"/>
</dbReference>
<dbReference type="GO" id="GO:0006729">
    <property type="term" value="P:tetrahydrobiopterin biosynthetic process"/>
    <property type="evidence" value="ECO:0007669"/>
    <property type="project" value="TreeGrafter"/>
</dbReference>
<gene>
    <name evidence="6" type="ORF">S12H4_12568</name>
</gene>
<comment type="catalytic activity">
    <reaction evidence="1">
        <text>GTP + H2O = 7,8-dihydroneopterin 3'-triphosphate + formate + H(+)</text>
        <dbReference type="Rhea" id="RHEA:17473"/>
        <dbReference type="ChEBI" id="CHEBI:15377"/>
        <dbReference type="ChEBI" id="CHEBI:15378"/>
        <dbReference type="ChEBI" id="CHEBI:15740"/>
        <dbReference type="ChEBI" id="CHEBI:37565"/>
        <dbReference type="ChEBI" id="CHEBI:58462"/>
        <dbReference type="EC" id="3.5.4.16"/>
    </reaction>
</comment>
<reference evidence="6" key="1">
    <citation type="journal article" date="2014" name="Front. Microbiol.">
        <title>High frequency of phylogenetically diverse reductive dehalogenase-homologous genes in deep subseafloor sedimentary metagenomes.</title>
        <authorList>
            <person name="Kawai M."/>
            <person name="Futagami T."/>
            <person name="Toyoda A."/>
            <person name="Takaki Y."/>
            <person name="Nishi S."/>
            <person name="Hori S."/>
            <person name="Arai W."/>
            <person name="Tsubouchi T."/>
            <person name="Morono Y."/>
            <person name="Uchiyama I."/>
            <person name="Ito T."/>
            <person name="Fujiyama A."/>
            <person name="Inagaki F."/>
            <person name="Takami H."/>
        </authorList>
    </citation>
    <scope>NUCLEOTIDE SEQUENCE</scope>
    <source>
        <strain evidence="6">Expedition CK06-06</strain>
    </source>
</reference>
<feature type="domain" description="GTP cyclohydrolase I" evidence="5">
    <location>
        <begin position="4"/>
        <end position="177"/>
    </location>
</feature>
<dbReference type="Gene3D" id="1.10.286.10">
    <property type="match status" value="1"/>
</dbReference>
<dbReference type="InterPro" id="IPR001474">
    <property type="entry name" value="GTP_CycHdrlase_I"/>
</dbReference>